<dbReference type="STRING" id="1230097.A0A423XMM9"/>
<accession>A0A423XMM9</accession>
<dbReference type="EMBL" id="LKEB01000002">
    <property type="protein sequence ID" value="ROW17725.1"/>
    <property type="molecule type" value="Genomic_DNA"/>
</dbReference>
<dbReference type="PANTHER" id="PTHR21192:SF2">
    <property type="entry name" value="NADH DEHYDROGENASE [UBIQUINONE] 1 ALPHA SUBCOMPLEX ASSEMBLY FACTOR 3"/>
    <property type="match status" value="1"/>
</dbReference>
<comment type="caution">
    <text evidence="1">The sequence shown here is derived from an EMBL/GenBank/DDBJ whole genome shotgun (WGS) entry which is preliminary data.</text>
</comment>
<name>A0A423XMM9_9PEZI</name>
<evidence type="ECO:0000313" key="1">
    <source>
        <dbReference type="EMBL" id="ROW17725.1"/>
    </source>
</evidence>
<dbReference type="OrthoDB" id="20681at2759"/>
<proteinExistence type="predicted"/>
<evidence type="ECO:0008006" key="3">
    <source>
        <dbReference type="Google" id="ProtNLM"/>
    </source>
</evidence>
<sequence>MASTVRPIRVLRHLPFAFQSIQETATALSRHTRSYSSRYLPSPAAPPSTRLLRPVHSASSLSIPRCASLHISSRRYRRAHNDEEIPEEAPTTDFGRMDMLGQTPAPSTSIDICMSEGFRLDSGASIHDGQGVILVGGEAFAWQPWGPDKRLVNDKGQWEVKEEAFALLDMLWPRPDLLVLGLGPAIRPLSPATKRYLSSLGLRIEILDTRNAASQFNMLATERGVDEVAAALIPIGWREGIGAKYD</sequence>
<dbReference type="SUPFAM" id="SSF64076">
    <property type="entry name" value="MTH938-like"/>
    <property type="match status" value="1"/>
</dbReference>
<dbReference type="Gene3D" id="3.40.1230.10">
    <property type="entry name" value="MTH938-like"/>
    <property type="match status" value="1"/>
</dbReference>
<dbReference type="InParanoid" id="A0A423XMM9"/>
<gene>
    <name evidence="1" type="ORF">VPNG_00661</name>
</gene>
<dbReference type="PANTHER" id="PTHR21192">
    <property type="entry name" value="NUCLEAR PROTEIN E3-3"/>
    <property type="match status" value="1"/>
</dbReference>
<dbReference type="AlphaFoldDB" id="A0A423XMM9"/>
<evidence type="ECO:0000313" key="2">
    <source>
        <dbReference type="Proteomes" id="UP000285146"/>
    </source>
</evidence>
<dbReference type="InterPro" id="IPR036748">
    <property type="entry name" value="MTH938-like_sf"/>
</dbReference>
<dbReference type="GO" id="GO:0005743">
    <property type="term" value="C:mitochondrial inner membrane"/>
    <property type="evidence" value="ECO:0007669"/>
    <property type="project" value="TreeGrafter"/>
</dbReference>
<dbReference type="InterPro" id="IPR007523">
    <property type="entry name" value="NDUFAF3/AAMDC"/>
</dbReference>
<reference evidence="1 2" key="1">
    <citation type="submission" date="2015-09" db="EMBL/GenBank/DDBJ databases">
        <title>Host preference determinants of Valsa canker pathogens revealed by comparative genomics.</title>
        <authorList>
            <person name="Yin Z."/>
            <person name="Huang L."/>
        </authorList>
    </citation>
    <scope>NUCLEOTIDE SEQUENCE [LARGE SCALE GENOMIC DNA]</scope>
    <source>
        <strain evidence="1 2">SXYLt</strain>
    </source>
</reference>
<dbReference type="Pfam" id="PF04430">
    <property type="entry name" value="DUF498"/>
    <property type="match status" value="1"/>
</dbReference>
<dbReference type="Proteomes" id="UP000285146">
    <property type="component" value="Unassembled WGS sequence"/>
</dbReference>
<keyword evidence="2" id="KW-1185">Reference proteome</keyword>
<dbReference type="GO" id="GO:0032981">
    <property type="term" value="P:mitochondrial respiratory chain complex I assembly"/>
    <property type="evidence" value="ECO:0007669"/>
    <property type="project" value="TreeGrafter"/>
</dbReference>
<protein>
    <recommendedName>
        <fullName evidence="3">NADH dehydrogenase [ubiquinone] 1 alpha subcomplex assembly factor 3</fullName>
    </recommendedName>
</protein>
<organism evidence="1 2">
    <name type="scientific">Cytospora leucostoma</name>
    <dbReference type="NCBI Taxonomy" id="1230097"/>
    <lineage>
        <taxon>Eukaryota</taxon>
        <taxon>Fungi</taxon>
        <taxon>Dikarya</taxon>
        <taxon>Ascomycota</taxon>
        <taxon>Pezizomycotina</taxon>
        <taxon>Sordariomycetes</taxon>
        <taxon>Sordariomycetidae</taxon>
        <taxon>Diaporthales</taxon>
        <taxon>Cytosporaceae</taxon>
        <taxon>Cytospora</taxon>
    </lineage>
</organism>